<proteinExistence type="predicted"/>
<dbReference type="PROSITE" id="PS51257">
    <property type="entry name" value="PROKAR_LIPOPROTEIN"/>
    <property type="match status" value="1"/>
</dbReference>
<gene>
    <name evidence="1" type="ORF">TELCIR_25261</name>
</gene>
<evidence type="ECO:0000313" key="1">
    <source>
        <dbReference type="EMBL" id="PIO53405.1"/>
    </source>
</evidence>
<keyword evidence="2" id="KW-1185">Reference proteome</keyword>
<protein>
    <submittedName>
        <fullName evidence="1">Uncharacterized protein</fullName>
    </submittedName>
</protein>
<dbReference type="OrthoDB" id="565118at2759"/>
<name>A0A2G9T631_TELCI</name>
<dbReference type="EMBL" id="KZ413527">
    <property type="protein sequence ID" value="PIO53405.1"/>
    <property type="molecule type" value="Genomic_DNA"/>
</dbReference>
<organism evidence="1 2">
    <name type="scientific">Teladorsagia circumcincta</name>
    <name type="common">Brown stomach worm</name>
    <name type="synonym">Ostertagia circumcincta</name>
    <dbReference type="NCBI Taxonomy" id="45464"/>
    <lineage>
        <taxon>Eukaryota</taxon>
        <taxon>Metazoa</taxon>
        <taxon>Ecdysozoa</taxon>
        <taxon>Nematoda</taxon>
        <taxon>Chromadorea</taxon>
        <taxon>Rhabditida</taxon>
        <taxon>Rhabditina</taxon>
        <taxon>Rhabditomorpha</taxon>
        <taxon>Strongyloidea</taxon>
        <taxon>Trichostrongylidae</taxon>
        <taxon>Teladorsagia</taxon>
    </lineage>
</organism>
<reference evidence="1 2" key="1">
    <citation type="submission" date="2015-09" db="EMBL/GenBank/DDBJ databases">
        <title>Draft genome of the parasitic nematode Teladorsagia circumcincta isolate WARC Sus (inbred).</title>
        <authorList>
            <person name="Mitreva M."/>
        </authorList>
    </citation>
    <scope>NUCLEOTIDE SEQUENCE [LARGE SCALE GENOMIC DNA]</scope>
    <source>
        <strain evidence="1 2">S</strain>
    </source>
</reference>
<accession>A0A2G9T631</accession>
<dbReference type="Proteomes" id="UP000230423">
    <property type="component" value="Unassembled WGS sequence"/>
</dbReference>
<evidence type="ECO:0000313" key="2">
    <source>
        <dbReference type="Proteomes" id="UP000230423"/>
    </source>
</evidence>
<dbReference type="AlphaFoldDB" id="A0A2G9T631"/>
<sequence length="148" mass="16103">MLCQSKKQHCQLHAAPLFSVLSACDRYLVSSPDAVPTDVAPLVNLLRDCGLCTPALTLYKTRTTVPSNAVVCLLLTLFVTMHKLNGTRKDAICERAFIAGLFCVLHQINGVEDFVKTAELFADSLVPAKGTNDRQLLLSYSNSVATFS</sequence>